<feature type="compositionally biased region" description="Pro residues" evidence="1">
    <location>
        <begin position="547"/>
        <end position="556"/>
    </location>
</feature>
<feature type="region of interest" description="Disordered" evidence="1">
    <location>
        <begin position="68"/>
        <end position="92"/>
    </location>
</feature>
<keyword evidence="2" id="KW-0812">Transmembrane</keyword>
<dbReference type="SUPFAM" id="SSF49879">
    <property type="entry name" value="SMAD/FHA domain"/>
    <property type="match status" value="1"/>
</dbReference>
<dbReference type="SMART" id="SM00240">
    <property type="entry name" value="FHA"/>
    <property type="match status" value="1"/>
</dbReference>
<evidence type="ECO:0000256" key="1">
    <source>
        <dbReference type="SAM" id="MobiDB-lite"/>
    </source>
</evidence>
<dbReference type="PANTHER" id="PTHR13832">
    <property type="entry name" value="PROTEIN PHOSPHATASE 2C"/>
    <property type="match status" value="1"/>
</dbReference>
<feature type="compositionally biased region" description="Basic and acidic residues" evidence="1">
    <location>
        <begin position="70"/>
        <end position="92"/>
    </location>
</feature>
<dbReference type="Gene3D" id="3.60.40.10">
    <property type="entry name" value="PPM-type phosphatase domain"/>
    <property type="match status" value="1"/>
</dbReference>
<dbReference type="AlphaFoldDB" id="A0A8J4LMZ6"/>
<evidence type="ECO:0000313" key="3">
    <source>
        <dbReference type="EMBL" id="GIM02844.1"/>
    </source>
</evidence>
<dbReference type="Pfam" id="PF00498">
    <property type="entry name" value="FHA"/>
    <property type="match status" value="1"/>
</dbReference>
<evidence type="ECO:0000256" key="2">
    <source>
        <dbReference type="SAM" id="Phobius"/>
    </source>
</evidence>
<dbReference type="EMBL" id="BNCQ01000012">
    <property type="protein sequence ID" value="GIM02844.1"/>
    <property type="molecule type" value="Genomic_DNA"/>
</dbReference>
<feature type="region of interest" description="Disordered" evidence="1">
    <location>
        <begin position="656"/>
        <end position="675"/>
    </location>
</feature>
<name>A0A8J4LMZ6_9CHLO</name>
<accession>A0A8J4LMZ6</accession>
<comment type="caution">
    <text evidence="3">The sequence shown here is derived from an EMBL/GenBank/DDBJ whole genome shotgun (WGS) entry which is preliminary data.</text>
</comment>
<sequence length="940" mass="99059">MPRIPRALNIFKMALQGLYTRLLVTAGAVAFFVVNWLCRPARRQPSHNHQQAEAIEAAPEQQALLEAEETENKDTDLRGSGDAAPDRARYEAPELSQLDVFGELREGAALAPDEVTIEEVQHVAISLNQPLERRIEEKILMQSRPSPAASSNPAEPPAHPKPIAVNPVDEAYLKSLIDKELGGPKFAVRKPAPVPGEQPDDRSLQELLEQSFGPPRFAIPKSTAALTASVDNSASGGIERLTQAPTWSRNADAALNVAAARGSPGAGGGVKRGAEELDHVFATAEKLENPVRPGSQGITVLSLSVTQGPASGKCAVADTPAGEYTIGRLPENWLQILDQEVSGRHAVVRWDSASGSWMLRDVGSLNGTALGGEPIGREYKVPGDERPLGNGDLVQLGSNTLLRAQLSTVRSGPVSSAVAAAAAKRHHGASYEGGSEILTGSIDQAIKETMVGGLPGLPPPGVLVDCPELGARLCVHNRLGADHKRLCQGCEDVPHWELPFLPYEGAGIVCIFDGHHGSKAANQAKEHLPTVLRVSLLRRDGRQTPALLPPPAPPPPRRPDGEDEEDFIETYDGSSSEEVLEEEPVERSGPEQAGTNTVGTGDPGAFSRCGSVDDDGGKDSILKNDGSSAVACSASAASGNGGPSDEATELQGAALEELKPPPPGGPPLPPLLRGRDIDSQRKLLRDTFLLTDKYMSMEEGCTATLIMLDANPVQEGWMLQSANVGDSSAVLVNFSRGTWCKLTEDHRIASSSSERQRLAAMGHVVRNRLYGLNISRMLGDRFLKEEDLGFLAEPYVSVAAQVGPSDHAVLVVASDGLWDVLPEERAATMLLQEAVRSSMVLPGPPSRHPGASFAASSANISSAGAGLAPPPAGVAAGLVSSPLPASGSFGCQAVADLLLTKALVMRSKDDITISVLELGPHLRSQHQQLAAAGAPMAPST</sequence>
<dbReference type="InterPro" id="IPR000253">
    <property type="entry name" value="FHA_dom"/>
</dbReference>
<dbReference type="Pfam" id="PF00481">
    <property type="entry name" value="PP2C"/>
    <property type="match status" value="1"/>
</dbReference>
<dbReference type="PANTHER" id="PTHR13832:SF668">
    <property type="entry name" value="PROTEIN PHOSPHATASE 2C 39-RELATED"/>
    <property type="match status" value="1"/>
</dbReference>
<dbReference type="InterPro" id="IPR001932">
    <property type="entry name" value="PPM-type_phosphatase-like_dom"/>
</dbReference>
<keyword evidence="2" id="KW-1133">Transmembrane helix</keyword>
<organism evidence="3 4">
    <name type="scientific">Volvox reticuliferus</name>
    <dbReference type="NCBI Taxonomy" id="1737510"/>
    <lineage>
        <taxon>Eukaryota</taxon>
        <taxon>Viridiplantae</taxon>
        <taxon>Chlorophyta</taxon>
        <taxon>core chlorophytes</taxon>
        <taxon>Chlorophyceae</taxon>
        <taxon>CS clade</taxon>
        <taxon>Chlamydomonadales</taxon>
        <taxon>Volvocaceae</taxon>
        <taxon>Volvox</taxon>
    </lineage>
</organism>
<keyword evidence="2" id="KW-0472">Membrane</keyword>
<feature type="transmembrane region" description="Helical" evidence="2">
    <location>
        <begin position="18"/>
        <end position="37"/>
    </location>
</feature>
<dbReference type="Proteomes" id="UP000722791">
    <property type="component" value="Unassembled WGS sequence"/>
</dbReference>
<dbReference type="GO" id="GO:0004722">
    <property type="term" value="F:protein serine/threonine phosphatase activity"/>
    <property type="evidence" value="ECO:0007669"/>
    <property type="project" value="InterPro"/>
</dbReference>
<proteinExistence type="predicted"/>
<protein>
    <submittedName>
        <fullName evidence="3">Uncharacterized protein</fullName>
    </submittedName>
</protein>
<dbReference type="InterPro" id="IPR015655">
    <property type="entry name" value="PP2C"/>
</dbReference>
<feature type="compositionally biased region" description="Pro residues" evidence="1">
    <location>
        <begin position="660"/>
        <end position="670"/>
    </location>
</feature>
<dbReference type="InterPro" id="IPR008984">
    <property type="entry name" value="SMAD_FHA_dom_sf"/>
</dbReference>
<evidence type="ECO:0000313" key="4">
    <source>
        <dbReference type="Proteomes" id="UP000722791"/>
    </source>
</evidence>
<reference evidence="3" key="1">
    <citation type="journal article" date="2021" name="Proc. Natl. Acad. Sci. U.S.A.">
        <title>Three genomes in the algal genus Volvox reveal the fate of a haploid sex-determining region after a transition to homothallism.</title>
        <authorList>
            <person name="Yamamoto K."/>
            <person name="Hamaji T."/>
            <person name="Kawai-Toyooka H."/>
            <person name="Matsuzaki R."/>
            <person name="Takahashi F."/>
            <person name="Nishimura Y."/>
            <person name="Kawachi M."/>
            <person name="Noguchi H."/>
            <person name="Minakuchi Y."/>
            <person name="Umen J.G."/>
            <person name="Toyoda A."/>
            <person name="Nozaki H."/>
        </authorList>
    </citation>
    <scope>NUCLEOTIDE SEQUENCE</scope>
    <source>
        <strain evidence="3">NIES-3785</strain>
    </source>
</reference>
<feature type="region of interest" description="Disordered" evidence="1">
    <location>
        <begin position="540"/>
        <end position="622"/>
    </location>
</feature>
<dbReference type="OrthoDB" id="420076at2759"/>
<dbReference type="InterPro" id="IPR036457">
    <property type="entry name" value="PPM-type-like_dom_sf"/>
</dbReference>
<gene>
    <name evidence="3" type="ORF">Vretimale_7674</name>
</gene>
<dbReference type="SMART" id="SM00332">
    <property type="entry name" value="PP2Cc"/>
    <property type="match status" value="1"/>
</dbReference>
<dbReference type="Gene3D" id="2.60.200.20">
    <property type="match status" value="1"/>
</dbReference>
<dbReference type="SUPFAM" id="SSF81606">
    <property type="entry name" value="PP2C-like"/>
    <property type="match status" value="1"/>
</dbReference>
<dbReference type="PROSITE" id="PS51746">
    <property type="entry name" value="PPM_2"/>
    <property type="match status" value="1"/>
</dbReference>
<feature type="region of interest" description="Disordered" evidence="1">
    <location>
        <begin position="142"/>
        <end position="164"/>
    </location>
</feature>
<dbReference type="PROSITE" id="PS50006">
    <property type="entry name" value="FHA_DOMAIN"/>
    <property type="match status" value="1"/>
</dbReference>
<feature type="compositionally biased region" description="Low complexity" evidence="1">
    <location>
        <begin position="143"/>
        <end position="153"/>
    </location>
</feature>
<dbReference type="CDD" id="cd00143">
    <property type="entry name" value="PP2Cc"/>
    <property type="match status" value="1"/>
</dbReference>